<gene>
    <name evidence="2" type="ORF">E0702_16385</name>
</gene>
<protein>
    <submittedName>
        <fullName evidence="2">M28 family peptidase</fullName>
    </submittedName>
</protein>
<dbReference type="Gene3D" id="3.40.630.10">
    <property type="entry name" value="Zn peptidases"/>
    <property type="match status" value="1"/>
</dbReference>
<sequence length="64" mass="7675">SDHYNFAKNNIPVIFYFNGVHEDYHKPSDTADKIRFDLLQKRTQLVFYTAWEIANRDKKLVVDK</sequence>
<feature type="domain" description="Peptidase M28" evidence="1">
    <location>
        <begin position="1"/>
        <end position="49"/>
    </location>
</feature>
<reference evidence="2 3" key="1">
    <citation type="submission" date="2019-03" db="EMBL/GenBank/DDBJ databases">
        <title>Halomonas marinisediminis sp. nov., a moderately halophilic bacterium isolated from the Bohai Gulf.</title>
        <authorList>
            <person name="Ji X."/>
        </authorList>
    </citation>
    <scope>NUCLEOTIDE SEQUENCE [LARGE SCALE GENOMIC DNA]</scope>
    <source>
        <strain evidence="2 3">204</strain>
    </source>
</reference>
<name>A0ABY2D368_9GAMM</name>
<organism evidence="2 3">
    <name type="scientific">Halomonas marinisediminis</name>
    <dbReference type="NCBI Taxonomy" id="2546095"/>
    <lineage>
        <taxon>Bacteria</taxon>
        <taxon>Pseudomonadati</taxon>
        <taxon>Pseudomonadota</taxon>
        <taxon>Gammaproteobacteria</taxon>
        <taxon>Oceanospirillales</taxon>
        <taxon>Halomonadaceae</taxon>
        <taxon>Halomonas</taxon>
    </lineage>
</organism>
<proteinExistence type="predicted"/>
<evidence type="ECO:0000259" key="1">
    <source>
        <dbReference type="Pfam" id="PF04389"/>
    </source>
</evidence>
<accession>A0ABY2D368</accession>
<dbReference type="Pfam" id="PF04389">
    <property type="entry name" value="Peptidase_M28"/>
    <property type="match status" value="1"/>
</dbReference>
<feature type="non-terminal residue" evidence="2">
    <location>
        <position position="1"/>
    </location>
</feature>
<evidence type="ECO:0000313" key="3">
    <source>
        <dbReference type="Proteomes" id="UP000294823"/>
    </source>
</evidence>
<comment type="caution">
    <text evidence="2">The sequence shown here is derived from an EMBL/GenBank/DDBJ whole genome shotgun (WGS) entry which is preliminary data.</text>
</comment>
<dbReference type="Proteomes" id="UP000294823">
    <property type="component" value="Unassembled WGS sequence"/>
</dbReference>
<dbReference type="InterPro" id="IPR007484">
    <property type="entry name" value="Peptidase_M28"/>
</dbReference>
<dbReference type="SUPFAM" id="SSF53187">
    <property type="entry name" value="Zn-dependent exopeptidases"/>
    <property type="match status" value="1"/>
</dbReference>
<keyword evidence="3" id="KW-1185">Reference proteome</keyword>
<dbReference type="EMBL" id="SLTR01000201">
    <property type="protein sequence ID" value="TDA90221.1"/>
    <property type="molecule type" value="Genomic_DNA"/>
</dbReference>
<evidence type="ECO:0000313" key="2">
    <source>
        <dbReference type="EMBL" id="TDA90221.1"/>
    </source>
</evidence>